<dbReference type="InterPro" id="IPR000589">
    <property type="entry name" value="Ribosomal_uS15"/>
</dbReference>
<protein>
    <recommendedName>
        <fullName evidence="4">Small ribosomal subunit protein uS15c</fullName>
    </recommendedName>
</protein>
<feature type="compositionally biased region" description="Polar residues" evidence="5">
    <location>
        <begin position="148"/>
        <end position="159"/>
    </location>
</feature>
<dbReference type="SUPFAM" id="SSF101447">
    <property type="entry name" value="Formin homology 2 domain (FH2 domain)"/>
    <property type="match status" value="1"/>
</dbReference>
<evidence type="ECO:0000256" key="3">
    <source>
        <dbReference type="ARBA" id="ARBA00023274"/>
    </source>
</evidence>
<comment type="similarity">
    <text evidence="1">Belongs to the universal ribosomal protein uS15 family.</text>
</comment>
<dbReference type="Proteomes" id="UP001497457">
    <property type="component" value="Chromosome 35b"/>
</dbReference>
<keyword evidence="7" id="KW-1185">Reference proteome</keyword>
<keyword evidence="2" id="KW-0689">Ribosomal protein</keyword>
<evidence type="ECO:0000256" key="5">
    <source>
        <dbReference type="SAM" id="MobiDB-lite"/>
    </source>
</evidence>
<dbReference type="GO" id="GO:0005840">
    <property type="term" value="C:ribosome"/>
    <property type="evidence" value="ECO:0007669"/>
    <property type="project" value="UniProtKB-KW"/>
</dbReference>
<evidence type="ECO:0000256" key="1">
    <source>
        <dbReference type="ARBA" id="ARBA00008434"/>
    </source>
</evidence>
<dbReference type="GO" id="GO:1990904">
    <property type="term" value="C:ribonucleoprotein complex"/>
    <property type="evidence" value="ECO:0007669"/>
    <property type="project" value="UniProtKB-KW"/>
</dbReference>
<feature type="compositionally biased region" description="Low complexity" evidence="5">
    <location>
        <begin position="59"/>
        <end position="69"/>
    </location>
</feature>
<dbReference type="SMART" id="SM01387">
    <property type="entry name" value="Ribosomal_S15"/>
    <property type="match status" value="1"/>
</dbReference>
<feature type="compositionally biased region" description="Basic residues" evidence="5">
    <location>
        <begin position="399"/>
        <end position="415"/>
    </location>
</feature>
<gene>
    <name evidence="6" type="ORF">URODEC1_LOCUS89271</name>
</gene>
<proteinExistence type="inferred from homology"/>
<dbReference type="Pfam" id="PF00312">
    <property type="entry name" value="Ribosomal_S15"/>
    <property type="match status" value="1"/>
</dbReference>
<feature type="region of interest" description="Disordered" evidence="5">
    <location>
        <begin position="15"/>
        <end position="98"/>
    </location>
</feature>
<dbReference type="CDD" id="cd00353">
    <property type="entry name" value="Ribosomal_S15p_S13e"/>
    <property type="match status" value="1"/>
</dbReference>
<evidence type="ECO:0000313" key="7">
    <source>
        <dbReference type="Proteomes" id="UP001497457"/>
    </source>
</evidence>
<reference evidence="6 7" key="2">
    <citation type="submission" date="2024-10" db="EMBL/GenBank/DDBJ databases">
        <authorList>
            <person name="Ryan C."/>
        </authorList>
    </citation>
    <scope>NUCLEOTIDE SEQUENCE [LARGE SCALE GENOMIC DNA]</scope>
</reference>
<evidence type="ECO:0000256" key="2">
    <source>
        <dbReference type="ARBA" id="ARBA00022980"/>
    </source>
</evidence>
<dbReference type="InterPro" id="IPR009068">
    <property type="entry name" value="uS15_NS1_RNA-bd_sf"/>
</dbReference>
<evidence type="ECO:0000256" key="4">
    <source>
        <dbReference type="ARBA" id="ARBA00035250"/>
    </source>
</evidence>
<dbReference type="SUPFAM" id="SSF47060">
    <property type="entry name" value="S15/NS1 RNA-binding domain"/>
    <property type="match status" value="1"/>
</dbReference>
<organism evidence="6 7">
    <name type="scientific">Urochloa decumbens</name>
    <dbReference type="NCBI Taxonomy" id="240449"/>
    <lineage>
        <taxon>Eukaryota</taxon>
        <taxon>Viridiplantae</taxon>
        <taxon>Streptophyta</taxon>
        <taxon>Embryophyta</taxon>
        <taxon>Tracheophyta</taxon>
        <taxon>Spermatophyta</taxon>
        <taxon>Magnoliopsida</taxon>
        <taxon>Liliopsida</taxon>
        <taxon>Poales</taxon>
        <taxon>Poaceae</taxon>
        <taxon>PACMAD clade</taxon>
        <taxon>Panicoideae</taxon>
        <taxon>Panicodae</taxon>
        <taxon>Paniceae</taxon>
        <taxon>Melinidinae</taxon>
        <taxon>Urochloa</taxon>
    </lineage>
</organism>
<feature type="region of interest" description="Disordered" evidence="5">
    <location>
        <begin position="133"/>
        <end position="176"/>
    </location>
</feature>
<keyword evidence="3" id="KW-0687">Ribonucleoprotein</keyword>
<sequence>MALLRARIRRDPFLPRHFSSSFSSPLPPPPSDPASADPPAPPPPPPPPPPFADIRDRLSSTASASRSAAPPIDDLRHKLRNFARSAPATPSSSSGPSFLDAFAAAASSSSAPNRPSSSPTSTTPLDFRALRDSLNKPGSLAGGLPSPSARNFNLKSSLSQRRRPAGPEAALGRDLGATGPEFLRQYSYEDLGKRLGDLRPAGAAGKDGKEWFSLEELSARLGRLREMEREERERTPLAKLGLEKLREALQDHALQTMDQKKGGGVPSMSALMGFVGQTVQGKPQEELVERYFHPDHMSSAEKMKLELKRVRDQFKMSENDCGSARVQVAQLTTKIKHLSATLHKKDKHSRKGLQEMVQRRKKYLKYLRRTDWDSYCLVLKSFGLRDVPEYKAPDYKSKSNTKSKTKKKSKRKMKA</sequence>
<reference evidence="7" key="1">
    <citation type="submission" date="2024-06" db="EMBL/GenBank/DDBJ databases">
        <authorList>
            <person name="Ryan C."/>
        </authorList>
    </citation>
    <scope>NUCLEOTIDE SEQUENCE [LARGE SCALE GENOMIC DNA]</scope>
</reference>
<dbReference type="InterPro" id="IPR005290">
    <property type="entry name" value="Ribosomal_uS15_bac-type"/>
</dbReference>
<dbReference type="PANTHER" id="PTHR47546">
    <property type="entry name" value="S15/NS1, RNA-BINDING PROTEIN"/>
    <property type="match status" value="1"/>
</dbReference>
<dbReference type="EMBL" id="OZ075145">
    <property type="protein sequence ID" value="CAL5046340.1"/>
    <property type="molecule type" value="Genomic_DNA"/>
</dbReference>
<dbReference type="GO" id="GO:0005737">
    <property type="term" value="C:cytoplasm"/>
    <property type="evidence" value="ECO:0007669"/>
    <property type="project" value="UniProtKB-ARBA"/>
</dbReference>
<feature type="compositionally biased region" description="Pro residues" evidence="5">
    <location>
        <begin position="25"/>
        <end position="51"/>
    </location>
</feature>
<dbReference type="Gene3D" id="1.10.287.10">
    <property type="entry name" value="S15/NS1, RNA-binding"/>
    <property type="match status" value="1"/>
</dbReference>
<name>A0ABC9DV22_9POAL</name>
<dbReference type="HAMAP" id="MF_01343_B">
    <property type="entry name" value="Ribosomal_uS15_B"/>
    <property type="match status" value="1"/>
</dbReference>
<dbReference type="PANTHER" id="PTHR47546:SF3">
    <property type="entry name" value="30S RIBOSOMAL PROTEIN S15, CHLOROPLASTIC"/>
    <property type="match status" value="1"/>
</dbReference>
<feature type="region of interest" description="Disordered" evidence="5">
    <location>
        <begin position="390"/>
        <end position="415"/>
    </location>
</feature>
<accession>A0ABC9DV22</accession>
<dbReference type="AlphaFoldDB" id="A0ABC9DV22"/>
<dbReference type="NCBIfam" id="TIGR00952">
    <property type="entry name" value="S15_bact"/>
    <property type="match status" value="1"/>
</dbReference>
<feature type="compositionally biased region" description="Low complexity" evidence="5">
    <location>
        <begin position="83"/>
        <end position="98"/>
    </location>
</feature>
<evidence type="ECO:0000313" key="6">
    <source>
        <dbReference type="EMBL" id="CAL5046340.1"/>
    </source>
</evidence>